<keyword evidence="6" id="KW-0732">Signal</keyword>
<dbReference type="OMA" id="CCNDNTH"/>
<evidence type="ECO:0000313" key="7">
    <source>
        <dbReference type="EMBL" id="TBU55661.1"/>
    </source>
</evidence>
<evidence type="ECO:0000256" key="1">
    <source>
        <dbReference type="ARBA" id="ARBA00004191"/>
    </source>
</evidence>
<organism evidence="7 8">
    <name type="scientific">Dichomitus squalens</name>
    <dbReference type="NCBI Taxonomy" id="114155"/>
    <lineage>
        <taxon>Eukaryota</taxon>
        <taxon>Fungi</taxon>
        <taxon>Dikarya</taxon>
        <taxon>Basidiomycota</taxon>
        <taxon>Agaricomycotina</taxon>
        <taxon>Agaricomycetes</taxon>
        <taxon>Polyporales</taxon>
        <taxon>Polyporaceae</taxon>
        <taxon>Dichomitus</taxon>
    </lineage>
</organism>
<dbReference type="STRING" id="114155.A0A4Q9PN21"/>
<evidence type="ECO:0000256" key="5">
    <source>
        <dbReference type="ARBA" id="ARBA00023157"/>
    </source>
</evidence>
<protein>
    <recommendedName>
        <fullName evidence="6">Hydrophobin</fullName>
    </recommendedName>
</protein>
<sequence length="135" mass="13476">MFSRAVVAFCFLLPLSVPAAAKPWNNTPPVSTTATATVTVTVSAPAPTPTSGDTCSTGPVQCCNTVGSANEPPFSGILGLLGIVVEGAESMLGLGCSPMSVDDDGSGTGCSFNVVCCQNNNVGGLFSIGCMLIIL</sequence>
<dbReference type="CDD" id="cd23507">
    <property type="entry name" value="hydrophobin_I"/>
    <property type="match status" value="1"/>
</dbReference>
<keyword evidence="5 6" id="KW-1015">Disulfide bond</keyword>
<feature type="signal peptide" evidence="6">
    <location>
        <begin position="1"/>
        <end position="21"/>
    </location>
</feature>
<comment type="subcellular location">
    <subcellularLocation>
        <location evidence="1 6">Secreted</location>
        <location evidence="1 6">Cell wall</location>
    </subcellularLocation>
</comment>
<reference evidence="7 8" key="1">
    <citation type="submission" date="2019-01" db="EMBL/GenBank/DDBJ databases">
        <title>Draft genome sequences of three monokaryotic isolates of the white-rot basidiomycete fungus Dichomitus squalens.</title>
        <authorList>
            <consortium name="DOE Joint Genome Institute"/>
            <person name="Lopez S.C."/>
            <person name="Andreopoulos B."/>
            <person name="Pangilinan J."/>
            <person name="Lipzen A."/>
            <person name="Riley R."/>
            <person name="Ahrendt S."/>
            <person name="Ng V."/>
            <person name="Barry K."/>
            <person name="Daum C."/>
            <person name="Grigoriev I.V."/>
            <person name="Hilden K.S."/>
            <person name="Makela M.R."/>
            <person name="de Vries R.P."/>
        </authorList>
    </citation>
    <scope>NUCLEOTIDE SEQUENCE [LARGE SCALE GENOMIC DNA]</scope>
    <source>
        <strain evidence="7 8">CBS 464.89</strain>
    </source>
</reference>
<dbReference type="SMART" id="SM00075">
    <property type="entry name" value="HYDRO"/>
    <property type="match status" value="1"/>
</dbReference>
<dbReference type="InterPro" id="IPR001338">
    <property type="entry name" value="Class_I_Hydrophobin"/>
</dbReference>
<dbReference type="GO" id="GO:0009277">
    <property type="term" value="C:fungal-type cell wall"/>
    <property type="evidence" value="ECO:0007669"/>
    <property type="project" value="InterPro"/>
</dbReference>
<dbReference type="AlphaFoldDB" id="A0A4Q9PN21"/>
<gene>
    <name evidence="7" type="ORF">BD310DRAFT_933309</name>
</gene>
<dbReference type="Proteomes" id="UP000292082">
    <property type="component" value="Unassembled WGS sequence"/>
</dbReference>
<accession>A0A4Q9PN21</accession>
<evidence type="ECO:0000313" key="8">
    <source>
        <dbReference type="Proteomes" id="UP000292082"/>
    </source>
</evidence>
<keyword evidence="3 6" id="KW-0134">Cell wall</keyword>
<name>A0A4Q9PN21_9APHY</name>
<evidence type="ECO:0000256" key="6">
    <source>
        <dbReference type="RuleBase" id="RU365009"/>
    </source>
</evidence>
<feature type="chain" id="PRO_5020911720" description="Hydrophobin" evidence="6">
    <location>
        <begin position="22"/>
        <end position="135"/>
    </location>
</feature>
<proteinExistence type="inferred from homology"/>
<keyword evidence="4 6" id="KW-0964">Secreted</keyword>
<evidence type="ECO:0000256" key="2">
    <source>
        <dbReference type="ARBA" id="ARBA00010446"/>
    </source>
</evidence>
<comment type="similarity">
    <text evidence="2 6">Belongs to the fungal hydrophobin family.</text>
</comment>
<dbReference type="Pfam" id="PF01185">
    <property type="entry name" value="Hydrophobin"/>
    <property type="match status" value="1"/>
</dbReference>
<dbReference type="GO" id="GO:0005199">
    <property type="term" value="F:structural constituent of cell wall"/>
    <property type="evidence" value="ECO:0007669"/>
    <property type="project" value="InterPro"/>
</dbReference>
<evidence type="ECO:0000256" key="4">
    <source>
        <dbReference type="ARBA" id="ARBA00022525"/>
    </source>
</evidence>
<evidence type="ECO:0000256" key="3">
    <source>
        <dbReference type="ARBA" id="ARBA00022512"/>
    </source>
</evidence>
<dbReference type="EMBL" id="ML145165">
    <property type="protein sequence ID" value="TBU55661.1"/>
    <property type="molecule type" value="Genomic_DNA"/>
</dbReference>
<keyword evidence="8" id="KW-1185">Reference proteome</keyword>